<keyword evidence="2" id="KW-0732">Signal</keyword>
<reference evidence="3" key="1">
    <citation type="submission" date="2024-02" db="EMBL/GenBank/DDBJ databases">
        <title>Bacterial skin colonization with Propionibacterium avidum as a risk factor for Periprosthetic Joint Infections - a single-center prospective study.</title>
        <authorList>
            <person name="Achermann Y."/>
        </authorList>
    </citation>
    <scope>NUCLEOTIDE SEQUENCE</scope>
    <source>
        <strain evidence="3">PAVI-2017310195</strain>
    </source>
</reference>
<evidence type="ECO:0000313" key="4">
    <source>
        <dbReference type="Proteomes" id="UP001309299"/>
    </source>
</evidence>
<evidence type="ECO:0000256" key="2">
    <source>
        <dbReference type="SAM" id="SignalP"/>
    </source>
</evidence>
<dbReference type="InterPro" id="IPR043504">
    <property type="entry name" value="Peptidase_S1_PA_chymotrypsin"/>
</dbReference>
<feature type="region of interest" description="Disordered" evidence="1">
    <location>
        <begin position="175"/>
        <end position="195"/>
    </location>
</feature>
<evidence type="ECO:0000313" key="3">
    <source>
        <dbReference type="EMBL" id="MEH1546890.1"/>
    </source>
</evidence>
<comment type="caution">
    <text evidence="3">The sequence shown here is derived from an EMBL/GenBank/DDBJ whole genome shotgun (WGS) entry which is preliminary data.</text>
</comment>
<name>A0AB35XMX3_9ACTN</name>
<gene>
    <name evidence="3" type="ORF">V7F78_07690</name>
</gene>
<proteinExistence type="predicted"/>
<organism evidence="3 4">
    <name type="scientific">Cutibacterium avidum</name>
    <dbReference type="NCBI Taxonomy" id="33010"/>
    <lineage>
        <taxon>Bacteria</taxon>
        <taxon>Bacillati</taxon>
        <taxon>Actinomycetota</taxon>
        <taxon>Actinomycetes</taxon>
        <taxon>Propionibacteriales</taxon>
        <taxon>Propionibacteriaceae</taxon>
        <taxon>Cutibacterium</taxon>
    </lineage>
</organism>
<protein>
    <submittedName>
        <fullName evidence="3">S1 family peptidase</fullName>
    </submittedName>
</protein>
<feature type="compositionally biased region" description="Polar residues" evidence="1">
    <location>
        <begin position="175"/>
        <end position="185"/>
    </location>
</feature>
<dbReference type="AlphaFoldDB" id="A0AB35XMX3"/>
<dbReference type="SUPFAM" id="SSF50494">
    <property type="entry name" value="Trypsin-like serine proteases"/>
    <property type="match status" value="1"/>
</dbReference>
<dbReference type="Gene3D" id="2.40.10.10">
    <property type="entry name" value="Trypsin-like serine proteases"/>
    <property type="match status" value="2"/>
</dbReference>
<feature type="signal peptide" evidence="2">
    <location>
        <begin position="1"/>
        <end position="28"/>
    </location>
</feature>
<feature type="chain" id="PRO_5044207535" evidence="2">
    <location>
        <begin position="29"/>
        <end position="398"/>
    </location>
</feature>
<dbReference type="RefSeq" id="WP_252908462.1">
    <property type="nucleotide sequence ID" value="NZ_AP031491.1"/>
</dbReference>
<accession>A0AB35XMX3</accession>
<dbReference type="EMBL" id="JBAKUA010000010">
    <property type="protein sequence ID" value="MEH1546890.1"/>
    <property type="molecule type" value="Genomic_DNA"/>
</dbReference>
<evidence type="ECO:0000256" key="1">
    <source>
        <dbReference type="SAM" id="MobiDB-lite"/>
    </source>
</evidence>
<dbReference type="InterPro" id="IPR009003">
    <property type="entry name" value="Peptidase_S1_PA"/>
</dbReference>
<dbReference type="Proteomes" id="UP001309299">
    <property type="component" value="Unassembled WGS sequence"/>
</dbReference>
<sequence length="398" mass="41999">MPSRRKTTVAAVAGVLVISAALAPKTNASPPPSEMTQPASTQLIDAMKNGFPYVVDTTNRTITIATIHGAVTSYPKMSPSIAATERAATDTTPPDGTSEKSLADQISNFHVNEISSQFTKKSLESGLIDVENSYTNTAHENDFIAYMYEPSLDKIVVYADPDIANQIAAQLPSDTHQVFPSSGSPTKGRLTMGTPVRGGGKLKTSKFSCTSGIVATNTKGTRGVFTAAHCFNLRQRVLTGSGSYAGTVTHSYTYPNVDAEFISGSTYSASIFTGGNQSTKTKPVRGEYFPTAGVGNRVCFVGITSGENCGNQVHMYNANTCGWTPTGSKCVRNVIALTGGTTSRPGDSGGTVFANFGNTVKVTGIVQGHKNSTLHGPMTFITDWRSIKSSYKAKLVLG</sequence>